<dbReference type="Gene3D" id="1.10.10.140">
    <property type="entry name" value="Cytochrome c oxidase, subunit VIb"/>
    <property type="match status" value="1"/>
</dbReference>
<dbReference type="AlphaFoldDB" id="A0A5J4YP07"/>
<dbReference type="EMBL" id="VRMN01000007">
    <property type="protein sequence ID" value="KAA8493159.1"/>
    <property type="molecule type" value="Genomic_DNA"/>
</dbReference>
<keyword evidence="7" id="KW-1185">Reference proteome</keyword>
<sequence>MATGRVSSEEDIRIVTTPVDPRFPTVNQTKHCYSRYLEYHACIKQKGEDDSECEKYKRFYMSICPSAWVEKWDTQRAEGRFPGPTREAAPVLAAWI</sequence>
<dbReference type="GO" id="GO:0045277">
    <property type="term" value="C:respiratory chain complex IV"/>
    <property type="evidence" value="ECO:0007669"/>
    <property type="project" value="InterPro"/>
</dbReference>
<organism evidence="6 7">
    <name type="scientific">Porphyridium purpureum</name>
    <name type="common">Red alga</name>
    <name type="synonym">Porphyridium cruentum</name>
    <dbReference type="NCBI Taxonomy" id="35688"/>
    <lineage>
        <taxon>Eukaryota</taxon>
        <taxon>Rhodophyta</taxon>
        <taxon>Bangiophyceae</taxon>
        <taxon>Porphyridiales</taxon>
        <taxon>Porphyridiaceae</taxon>
        <taxon>Porphyridium</taxon>
    </lineage>
</organism>
<dbReference type="Pfam" id="PF02297">
    <property type="entry name" value="COX6B"/>
    <property type="match status" value="1"/>
</dbReference>
<dbReference type="PROSITE" id="PS51808">
    <property type="entry name" value="CHCH"/>
    <property type="match status" value="1"/>
</dbReference>
<dbReference type="Proteomes" id="UP000324585">
    <property type="component" value="Unassembled WGS sequence"/>
</dbReference>
<dbReference type="OMA" id="NEWIAKW"/>
<dbReference type="SUPFAM" id="SSF47694">
    <property type="entry name" value="Cytochrome c oxidase subunit h"/>
    <property type="match status" value="1"/>
</dbReference>
<reference evidence="7" key="1">
    <citation type="journal article" date="2019" name="Nat. Commun.">
        <title>Expansion of phycobilisome linker gene families in mesophilic red algae.</title>
        <authorList>
            <person name="Lee J."/>
            <person name="Kim D."/>
            <person name="Bhattacharya D."/>
            <person name="Yoon H.S."/>
        </authorList>
    </citation>
    <scope>NUCLEOTIDE SEQUENCE [LARGE SCALE GENOMIC DNA]</scope>
    <source>
        <strain evidence="7">CCMP 1328</strain>
    </source>
</reference>
<comment type="caution">
    <text evidence="6">The sequence shown here is derived from an EMBL/GenBank/DDBJ whole genome shotgun (WGS) entry which is preliminary data.</text>
</comment>
<dbReference type="InterPro" id="IPR003213">
    <property type="entry name" value="Cyt_c_oxidase_su6B"/>
</dbReference>
<gene>
    <name evidence="6" type="ORF">FVE85_8604</name>
</gene>
<keyword evidence="2 4" id="KW-0496">Mitochondrion</keyword>
<comment type="function">
    <text evidence="4">Component of the cytochrome c oxidase, the last enzyme in the mitochondrial electron transport chain which drives oxidative phosphorylation.</text>
</comment>
<accession>A0A5J4YP07</accession>
<dbReference type="PANTHER" id="PTHR46281">
    <property type="entry name" value="CYTOCHROME C OXIDASE SUBUNIT 6B"/>
    <property type="match status" value="1"/>
</dbReference>
<dbReference type="PANTHER" id="PTHR46281:SF8">
    <property type="entry name" value="CYTOCHROME C OXIDASE SUBUNIT 12, MITOCHONDRIAL"/>
    <property type="match status" value="1"/>
</dbReference>
<dbReference type="InterPro" id="IPR036549">
    <property type="entry name" value="CX6/COA6-like_sf"/>
</dbReference>
<feature type="disulfide bond" evidence="5">
    <location>
        <begin position="42"/>
        <end position="53"/>
    </location>
</feature>
<evidence type="ECO:0000256" key="4">
    <source>
        <dbReference type="PIRNR" id="PIRNR000278"/>
    </source>
</evidence>
<feature type="disulfide bond" evidence="5">
    <location>
        <begin position="32"/>
        <end position="64"/>
    </location>
</feature>
<evidence type="ECO:0000256" key="1">
    <source>
        <dbReference type="ARBA" id="ARBA00004173"/>
    </source>
</evidence>
<comment type="similarity">
    <text evidence="4">Belongs to the cytochrome c oxidase subunit 6B.</text>
</comment>
<dbReference type="GO" id="GO:0005739">
    <property type="term" value="C:mitochondrion"/>
    <property type="evidence" value="ECO:0007669"/>
    <property type="project" value="UniProtKB-SubCell"/>
</dbReference>
<dbReference type="InterPro" id="IPR048280">
    <property type="entry name" value="COX6B-like"/>
</dbReference>
<dbReference type="OrthoDB" id="1107506at2759"/>
<name>A0A5J4YP07_PORPP</name>
<evidence type="ECO:0000256" key="2">
    <source>
        <dbReference type="ARBA" id="ARBA00023128"/>
    </source>
</evidence>
<comment type="subcellular location">
    <subcellularLocation>
        <location evidence="1">Mitochondrion</location>
    </subcellularLocation>
</comment>
<protein>
    <recommendedName>
        <fullName evidence="4">Cytochrome c oxidase subunit</fullName>
    </recommendedName>
</protein>
<proteinExistence type="inferred from homology"/>
<dbReference type="CDD" id="cd00926">
    <property type="entry name" value="Cyt_c_Oxidase_VIb"/>
    <property type="match status" value="1"/>
</dbReference>
<evidence type="ECO:0000256" key="3">
    <source>
        <dbReference type="ARBA" id="ARBA00023157"/>
    </source>
</evidence>
<evidence type="ECO:0000256" key="5">
    <source>
        <dbReference type="PIRSR" id="PIRSR000278-1"/>
    </source>
</evidence>
<evidence type="ECO:0000313" key="6">
    <source>
        <dbReference type="EMBL" id="KAA8493159.1"/>
    </source>
</evidence>
<keyword evidence="3 5" id="KW-1015">Disulfide bond</keyword>
<dbReference type="FunFam" id="1.10.10.140:FF:000001">
    <property type="entry name" value="Cytochrome c oxidase subunit 6B1"/>
    <property type="match status" value="1"/>
</dbReference>
<evidence type="ECO:0000313" key="7">
    <source>
        <dbReference type="Proteomes" id="UP000324585"/>
    </source>
</evidence>
<dbReference type="PIRSF" id="PIRSF000278">
    <property type="entry name" value="Cyt_c_oxidase_6B"/>
    <property type="match status" value="1"/>
</dbReference>